<feature type="transmembrane region" description="Helical" evidence="7">
    <location>
        <begin position="76"/>
        <end position="97"/>
    </location>
</feature>
<sequence>MARITGSWLSGPSAALPEGNGNTDTAYRGEKLGLPQDGVGSIAPTGRRLIALLIDWLLSLGIAGLIYSASPFAQPSTITLLVWLVLGILAVTLFTFTPGQLITGIQVAMTNGAPRVDIVHAGIRSLLLALVVPAFVTDGDGRGLHDRLSKTVVLRSR</sequence>
<evidence type="ECO:0000256" key="2">
    <source>
        <dbReference type="ARBA" id="ARBA00022475"/>
    </source>
</evidence>
<evidence type="ECO:0000259" key="8">
    <source>
        <dbReference type="Pfam" id="PF06271"/>
    </source>
</evidence>
<dbReference type="InterPro" id="IPR016795">
    <property type="entry name" value="UCP021697"/>
</dbReference>
<evidence type="ECO:0000313" key="10">
    <source>
        <dbReference type="Proteomes" id="UP001609175"/>
    </source>
</evidence>
<evidence type="ECO:0000256" key="4">
    <source>
        <dbReference type="ARBA" id="ARBA00022989"/>
    </source>
</evidence>
<dbReference type="EMBL" id="JBIMSO010000066">
    <property type="protein sequence ID" value="MFH5210886.1"/>
    <property type="molecule type" value="Genomic_DNA"/>
</dbReference>
<evidence type="ECO:0000256" key="3">
    <source>
        <dbReference type="ARBA" id="ARBA00022692"/>
    </source>
</evidence>
<keyword evidence="4 7" id="KW-1133">Transmembrane helix</keyword>
<accession>A0ABW7JV58</accession>
<dbReference type="RefSeq" id="WP_395116932.1">
    <property type="nucleotide sequence ID" value="NZ_JBIMSO010000066.1"/>
</dbReference>
<keyword evidence="5 7" id="KW-0472">Membrane</keyword>
<keyword evidence="3 7" id="KW-0812">Transmembrane</keyword>
<evidence type="ECO:0000256" key="5">
    <source>
        <dbReference type="ARBA" id="ARBA00023136"/>
    </source>
</evidence>
<gene>
    <name evidence="9" type="ORF">ACHIPZ_22155</name>
</gene>
<dbReference type="PIRSF" id="PIRSF021697">
    <property type="entry name" value="UCP021697"/>
    <property type="match status" value="1"/>
</dbReference>
<dbReference type="Pfam" id="PF06271">
    <property type="entry name" value="RDD"/>
    <property type="match status" value="1"/>
</dbReference>
<evidence type="ECO:0000256" key="7">
    <source>
        <dbReference type="SAM" id="Phobius"/>
    </source>
</evidence>
<dbReference type="PANTHER" id="PTHR36115">
    <property type="entry name" value="PROLINE-RICH ANTIGEN HOMOLOG-RELATED"/>
    <property type="match status" value="1"/>
</dbReference>
<name>A0ABW7JV58_9NOCA</name>
<dbReference type="InterPro" id="IPR010432">
    <property type="entry name" value="RDD"/>
</dbReference>
<proteinExistence type="predicted"/>
<reference evidence="9 10" key="1">
    <citation type="submission" date="2024-10" db="EMBL/GenBank/DDBJ databases">
        <authorList>
            <person name="Riesco R."/>
        </authorList>
    </citation>
    <scope>NUCLEOTIDE SEQUENCE [LARGE SCALE GENOMIC DNA]</scope>
    <source>
        <strain evidence="9 10">NCIMB 15449</strain>
    </source>
</reference>
<evidence type="ECO:0000256" key="1">
    <source>
        <dbReference type="ARBA" id="ARBA00004651"/>
    </source>
</evidence>
<feature type="transmembrane region" description="Helical" evidence="7">
    <location>
        <begin position="49"/>
        <end position="70"/>
    </location>
</feature>
<comment type="caution">
    <text evidence="9">The sequence shown here is derived from an EMBL/GenBank/DDBJ whole genome shotgun (WGS) entry which is preliminary data.</text>
</comment>
<feature type="domain" description="RDD" evidence="8">
    <location>
        <begin position="43"/>
        <end position="149"/>
    </location>
</feature>
<organism evidence="9 10">
    <name type="scientific">Antrihabitans spumae</name>
    <dbReference type="NCBI Taxonomy" id="3373370"/>
    <lineage>
        <taxon>Bacteria</taxon>
        <taxon>Bacillati</taxon>
        <taxon>Actinomycetota</taxon>
        <taxon>Actinomycetes</taxon>
        <taxon>Mycobacteriales</taxon>
        <taxon>Nocardiaceae</taxon>
        <taxon>Antrihabitans</taxon>
    </lineage>
</organism>
<dbReference type="PANTHER" id="PTHR36115:SF6">
    <property type="entry name" value="PROLINE-RICH ANTIGEN HOMOLOG"/>
    <property type="match status" value="1"/>
</dbReference>
<feature type="region of interest" description="Disordered" evidence="6">
    <location>
        <begin position="1"/>
        <end position="22"/>
    </location>
</feature>
<evidence type="ECO:0000256" key="6">
    <source>
        <dbReference type="SAM" id="MobiDB-lite"/>
    </source>
</evidence>
<protein>
    <submittedName>
        <fullName evidence="9">RDD family protein</fullName>
    </submittedName>
</protein>
<keyword evidence="2" id="KW-1003">Cell membrane</keyword>
<dbReference type="Proteomes" id="UP001609175">
    <property type="component" value="Unassembled WGS sequence"/>
</dbReference>
<comment type="subcellular location">
    <subcellularLocation>
        <location evidence="1">Cell membrane</location>
        <topology evidence="1">Multi-pass membrane protein</topology>
    </subcellularLocation>
</comment>
<dbReference type="InterPro" id="IPR051791">
    <property type="entry name" value="Pra-immunoreactive"/>
</dbReference>
<evidence type="ECO:0000313" key="9">
    <source>
        <dbReference type="EMBL" id="MFH5210886.1"/>
    </source>
</evidence>